<proteinExistence type="predicted"/>
<keyword evidence="2" id="KW-1185">Reference proteome</keyword>
<dbReference type="NCBIfam" id="NF046040">
    <property type="entry name" value="RelB_antitoxin"/>
    <property type="match status" value="1"/>
</dbReference>
<comment type="caution">
    <text evidence="1">The sequence shown here is derived from an EMBL/GenBank/DDBJ whole genome shotgun (WGS) entry which is preliminary data.</text>
</comment>
<gene>
    <name evidence="1" type="ORF">NE619_14010</name>
</gene>
<sequence>MAISIRLNEMETELIKSYAEAHGISVSELIRQSVLEKIEDEIDLRLYQEAKEDFERNPKTYTLDEAEKELGLK</sequence>
<evidence type="ECO:0000313" key="2">
    <source>
        <dbReference type="Proteomes" id="UP001524502"/>
    </source>
</evidence>
<protein>
    <submittedName>
        <fullName evidence="1">DUF6290 family protein</fullName>
    </submittedName>
</protein>
<name>A0ABT1RRL8_9FIRM</name>
<reference evidence="1 2" key="1">
    <citation type="submission" date="2022-06" db="EMBL/GenBank/DDBJ databases">
        <title>Isolation of gut microbiota from human fecal samples.</title>
        <authorList>
            <person name="Pamer E.G."/>
            <person name="Barat B."/>
            <person name="Waligurski E."/>
            <person name="Medina S."/>
            <person name="Paddock L."/>
            <person name="Mostad J."/>
        </authorList>
    </citation>
    <scope>NUCLEOTIDE SEQUENCE [LARGE SCALE GENOMIC DNA]</scope>
    <source>
        <strain evidence="1 2">SL.3.17</strain>
    </source>
</reference>
<dbReference type="RefSeq" id="WP_256133027.1">
    <property type="nucleotide sequence ID" value="NZ_JANFXK010000017.1"/>
</dbReference>
<dbReference type="EMBL" id="JANFXK010000017">
    <property type="protein sequence ID" value="MCQ4637845.1"/>
    <property type="molecule type" value="Genomic_DNA"/>
</dbReference>
<dbReference type="Pfam" id="PF19807">
    <property type="entry name" value="DUF6290"/>
    <property type="match status" value="1"/>
</dbReference>
<accession>A0ABT1RRL8</accession>
<dbReference type="Proteomes" id="UP001524502">
    <property type="component" value="Unassembled WGS sequence"/>
</dbReference>
<organism evidence="1 2">
    <name type="scientific">Anaerovorax odorimutans</name>
    <dbReference type="NCBI Taxonomy" id="109327"/>
    <lineage>
        <taxon>Bacteria</taxon>
        <taxon>Bacillati</taxon>
        <taxon>Bacillota</taxon>
        <taxon>Clostridia</taxon>
        <taxon>Peptostreptococcales</taxon>
        <taxon>Anaerovoracaceae</taxon>
        <taxon>Anaerovorax</taxon>
    </lineage>
</organism>
<dbReference type="InterPro" id="IPR046257">
    <property type="entry name" value="DUF6290"/>
</dbReference>
<evidence type="ECO:0000313" key="1">
    <source>
        <dbReference type="EMBL" id="MCQ4637845.1"/>
    </source>
</evidence>